<sequence>MLAFIIKAKLEAVELGVRDFEEEFLGNIMLPDSRTVADYLKPELEEAYLKGKMPKMLPWSEE</sequence>
<name>X1K221_9ZZZZ</name>
<accession>X1K221</accession>
<evidence type="ECO:0000313" key="1">
    <source>
        <dbReference type="EMBL" id="GAH76128.1"/>
    </source>
</evidence>
<proteinExistence type="predicted"/>
<dbReference type="AlphaFoldDB" id="X1K221"/>
<organism evidence="1">
    <name type="scientific">marine sediment metagenome</name>
    <dbReference type="NCBI Taxonomy" id="412755"/>
    <lineage>
        <taxon>unclassified sequences</taxon>
        <taxon>metagenomes</taxon>
        <taxon>ecological metagenomes</taxon>
    </lineage>
</organism>
<protein>
    <submittedName>
        <fullName evidence="1">Uncharacterized protein</fullName>
    </submittedName>
</protein>
<comment type="caution">
    <text evidence="1">The sequence shown here is derived from an EMBL/GenBank/DDBJ whole genome shotgun (WGS) entry which is preliminary data.</text>
</comment>
<reference evidence="1" key="1">
    <citation type="journal article" date="2014" name="Front. Microbiol.">
        <title>High frequency of phylogenetically diverse reductive dehalogenase-homologous genes in deep subseafloor sedimentary metagenomes.</title>
        <authorList>
            <person name="Kawai M."/>
            <person name="Futagami T."/>
            <person name="Toyoda A."/>
            <person name="Takaki Y."/>
            <person name="Nishi S."/>
            <person name="Hori S."/>
            <person name="Arai W."/>
            <person name="Tsubouchi T."/>
            <person name="Morono Y."/>
            <person name="Uchiyama I."/>
            <person name="Ito T."/>
            <person name="Fujiyama A."/>
            <person name="Inagaki F."/>
            <person name="Takami H."/>
        </authorList>
    </citation>
    <scope>NUCLEOTIDE SEQUENCE</scope>
    <source>
        <strain evidence="1">Expedition CK06-06</strain>
    </source>
</reference>
<gene>
    <name evidence="1" type="ORF">S03H2_42456</name>
</gene>
<dbReference type="EMBL" id="BARU01026430">
    <property type="protein sequence ID" value="GAH76128.1"/>
    <property type="molecule type" value="Genomic_DNA"/>
</dbReference>